<evidence type="ECO:0000313" key="2">
    <source>
        <dbReference type="Proteomes" id="UP000800094"/>
    </source>
</evidence>
<protein>
    <submittedName>
        <fullName evidence="1">Uncharacterized protein</fullName>
    </submittedName>
</protein>
<name>A0A6A6IV06_9PLEO</name>
<reference evidence="1" key="1">
    <citation type="journal article" date="2020" name="Stud. Mycol.">
        <title>101 Dothideomycetes genomes: a test case for predicting lifestyles and emergence of pathogens.</title>
        <authorList>
            <person name="Haridas S."/>
            <person name="Albert R."/>
            <person name="Binder M."/>
            <person name="Bloem J."/>
            <person name="Labutti K."/>
            <person name="Salamov A."/>
            <person name="Andreopoulos B."/>
            <person name="Baker S."/>
            <person name="Barry K."/>
            <person name="Bills G."/>
            <person name="Bluhm B."/>
            <person name="Cannon C."/>
            <person name="Castanera R."/>
            <person name="Culley D."/>
            <person name="Daum C."/>
            <person name="Ezra D."/>
            <person name="Gonzalez J."/>
            <person name="Henrissat B."/>
            <person name="Kuo A."/>
            <person name="Liang C."/>
            <person name="Lipzen A."/>
            <person name="Lutzoni F."/>
            <person name="Magnuson J."/>
            <person name="Mondo S."/>
            <person name="Nolan M."/>
            <person name="Ohm R."/>
            <person name="Pangilinan J."/>
            <person name="Park H.-J."/>
            <person name="Ramirez L."/>
            <person name="Alfaro M."/>
            <person name="Sun H."/>
            <person name="Tritt A."/>
            <person name="Yoshinaga Y."/>
            <person name="Zwiers L.-H."/>
            <person name="Turgeon B."/>
            <person name="Goodwin S."/>
            <person name="Spatafora J."/>
            <person name="Crous P."/>
            <person name="Grigoriev I."/>
        </authorList>
    </citation>
    <scope>NUCLEOTIDE SEQUENCE</scope>
    <source>
        <strain evidence="1">CBS 122368</strain>
    </source>
</reference>
<dbReference type="AlphaFoldDB" id="A0A6A6IV06"/>
<dbReference type="EMBL" id="ML987191">
    <property type="protein sequence ID" value="KAF2253440.1"/>
    <property type="molecule type" value="Genomic_DNA"/>
</dbReference>
<organism evidence="1 2">
    <name type="scientific">Trematosphaeria pertusa</name>
    <dbReference type="NCBI Taxonomy" id="390896"/>
    <lineage>
        <taxon>Eukaryota</taxon>
        <taxon>Fungi</taxon>
        <taxon>Dikarya</taxon>
        <taxon>Ascomycota</taxon>
        <taxon>Pezizomycotina</taxon>
        <taxon>Dothideomycetes</taxon>
        <taxon>Pleosporomycetidae</taxon>
        <taxon>Pleosporales</taxon>
        <taxon>Massarineae</taxon>
        <taxon>Trematosphaeriaceae</taxon>
        <taxon>Trematosphaeria</taxon>
    </lineage>
</organism>
<sequence>MRDTTPLGNPPNIQQFPYCPSNSTEKCVSFCSLALIMMFGILALNPQLRRTWSCSFAGGGETYFDDVGQSCFSQSCEIVVYQVFVEPSFWGFTFNTVSGGGLHLNV</sequence>
<gene>
    <name evidence="1" type="ORF">BU26DRAFT_222838</name>
</gene>
<dbReference type="GeneID" id="54574110"/>
<proteinExistence type="predicted"/>
<keyword evidence="2" id="KW-1185">Reference proteome</keyword>
<dbReference type="Proteomes" id="UP000800094">
    <property type="component" value="Unassembled WGS sequence"/>
</dbReference>
<evidence type="ECO:0000313" key="1">
    <source>
        <dbReference type="EMBL" id="KAF2253440.1"/>
    </source>
</evidence>
<dbReference type="RefSeq" id="XP_033688444.1">
    <property type="nucleotide sequence ID" value="XM_033820780.1"/>
</dbReference>
<accession>A0A6A6IV06</accession>